<accession>A0ABP0D023</accession>
<feature type="compositionally biased region" description="Low complexity" evidence="2">
    <location>
        <begin position="59"/>
        <end position="71"/>
    </location>
</feature>
<evidence type="ECO:0000256" key="2">
    <source>
        <dbReference type="SAM" id="MobiDB-lite"/>
    </source>
</evidence>
<protein>
    <submittedName>
        <fullName evidence="3">Uncharacterized protein</fullName>
    </submittedName>
</protein>
<keyword evidence="4" id="KW-1185">Reference proteome</keyword>
<dbReference type="Proteomes" id="UP001642406">
    <property type="component" value="Unassembled WGS sequence"/>
</dbReference>
<proteinExistence type="predicted"/>
<feature type="compositionally biased region" description="Basic and acidic residues" evidence="2">
    <location>
        <begin position="7"/>
        <end position="17"/>
    </location>
</feature>
<feature type="compositionally biased region" description="Polar residues" evidence="2">
    <location>
        <begin position="31"/>
        <end position="47"/>
    </location>
</feature>
<feature type="compositionally biased region" description="Low complexity" evidence="2">
    <location>
        <begin position="128"/>
        <end position="145"/>
    </location>
</feature>
<reference evidence="3 4" key="1">
    <citation type="submission" date="2024-01" db="EMBL/GenBank/DDBJ databases">
        <authorList>
            <person name="Allen C."/>
            <person name="Tagirdzhanova G."/>
        </authorList>
    </citation>
    <scope>NUCLEOTIDE SEQUENCE [LARGE SCALE GENOMIC DNA]</scope>
</reference>
<evidence type="ECO:0000313" key="3">
    <source>
        <dbReference type="EMBL" id="CAK7236495.1"/>
    </source>
</evidence>
<feature type="region of interest" description="Disordered" evidence="2">
    <location>
        <begin position="1"/>
        <end position="93"/>
    </location>
</feature>
<evidence type="ECO:0000313" key="4">
    <source>
        <dbReference type="Proteomes" id="UP001642406"/>
    </source>
</evidence>
<feature type="region of interest" description="Disordered" evidence="2">
    <location>
        <begin position="107"/>
        <end position="183"/>
    </location>
</feature>
<dbReference type="EMBL" id="CAWUHC010000160">
    <property type="protein sequence ID" value="CAK7236495.1"/>
    <property type="molecule type" value="Genomic_DNA"/>
</dbReference>
<gene>
    <name evidence="3" type="ORF">SBRCBS47491_009657</name>
</gene>
<name>A0ABP0D023_9PEZI</name>
<organism evidence="3 4">
    <name type="scientific">Sporothrix bragantina</name>
    <dbReference type="NCBI Taxonomy" id="671064"/>
    <lineage>
        <taxon>Eukaryota</taxon>
        <taxon>Fungi</taxon>
        <taxon>Dikarya</taxon>
        <taxon>Ascomycota</taxon>
        <taxon>Pezizomycotina</taxon>
        <taxon>Sordariomycetes</taxon>
        <taxon>Sordariomycetidae</taxon>
        <taxon>Ophiostomatales</taxon>
        <taxon>Ophiostomataceae</taxon>
        <taxon>Sporothrix</taxon>
    </lineage>
</organism>
<feature type="compositionally biased region" description="Basic and acidic residues" evidence="2">
    <location>
        <begin position="117"/>
        <end position="126"/>
    </location>
</feature>
<keyword evidence="1" id="KW-0175">Coiled coil</keyword>
<feature type="coiled-coil region" evidence="1">
    <location>
        <begin position="279"/>
        <end position="334"/>
    </location>
</feature>
<evidence type="ECO:0000256" key="1">
    <source>
        <dbReference type="SAM" id="Coils"/>
    </source>
</evidence>
<feature type="region of interest" description="Disordered" evidence="2">
    <location>
        <begin position="220"/>
        <end position="240"/>
    </location>
</feature>
<sequence length="337" mass="37626">MTSFNNLRERAQADRDTTQTPPLPSPGLPHTNHSPSVTTSSAAGGTQRSKRSRGLLKVSSLLNLRGNSSSLAKKVPDEDFCSATPVPSSPRDISSALQWLDFGIGRRRNSRSSSRIGGHERDKDPASDLDPQQSLSSSQDMPSQQGYLNSSSSPIAEDHNTAARNSRRSARPHDWKQWDKEDDSGTYLPINEADFVWHRPTFKQVIESLQVAIVSGETVPTQANTSPPWANLPVSKPSSRLRSKRRPFIPALSKPSTIGPEYPIPGRYRSHIMRAIEGIHDIQEALDSSENRVAEIEEVLRQFSDLSKRWSAREQELADEYRRLREELQAMKNLSPE</sequence>
<comment type="caution">
    <text evidence="3">The sequence shown here is derived from an EMBL/GenBank/DDBJ whole genome shotgun (WGS) entry which is preliminary data.</text>
</comment>